<sequence>MAFGSFVKLFMPKDRVFYGLFEEVTASLVQMSEVFKKAVSEEDYARRDSLLKSLEELEHKNDEITHRIFIELGRNFITPFDREDIHFLATSLDDVADYIWGAAKRIVNYSIHEKDAITVGFADIIHRSVNELNKAVKELRNMRDLRSITEACVKINSLENEGDELLDKAMIGLFSSNINPIELIKKKDLFQMLEIVTDKCEDAANVIESIIIKYS</sequence>
<dbReference type="InterPro" id="IPR018445">
    <property type="entry name" value="Put_Phosphate_transp_reg"/>
</dbReference>
<dbReference type="InterPro" id="IPR038078">
    <property type="entry name" value="PhoU-like_sf"/>
</dbReference>
<evidence type="ECO:0000313" key="3">
    <source>
        <dbReference type="Proteomes" id="UP000248745"/>
    </source>
</evidence>
<dbReference type="PANTHER" id="PTHR37298:SF1">
    <property type="entry name" value="UPF0111 PROTEIN YKAA"/>
    <property type="match status" value="1"/>
</dbReference>
<dbReference type="EMBL" id="QKTW01000020">
    <property type="protein sequence ID" value="PZF71999.1"/>
    <property type="molecule type" value="Genomic_DNA"/>
</dbReference>
<comment type="similarity">
    <text evidence="1">Belongs to the UPF0111 family.</text>
</comment>
<dbReference type="Pfam" id="PF01865">
    <property type="entry name" value="PhoU_div"/>
    <property type="match status" value="1"/>
</dbReference>
<dbReference type="AlphaFoldDB" id="A0A2W2B6Z4"/>
<dbReference type="OrthoDB" id="9797568at2"/>
<gene>
    <name evidence="2" type="ORF">DN068_15300</name>
</gene>
<dbReference type="RefSeq" id="WP_110999812.1">
    <property type="nucleotide sequence ID" value="NZ_QKTW01000020.1"/>
</dbReference>
<dbReference type="Gene3D" id="1.20.58.220">
    <property type="entry name" value="Phosphate transport system protein phou homolog 2, domain 2"/>
    <property type="match status" value="1"/>
</dbReference>
<comment type="caution">
    <text evidence="2">The sequence shown here is derived from an EMBL/GenBank/DDBJ whole genome shotgun (WGS) entry which is preliminary data.</text>
</comment>
<accession>A0A2W2B6Z4</accession>
<proteinExistence type="inferred from homology"/>
<dbReference type="PANTHER" id="PTHR37298">
    <property type="entry name" value="UPF0111 PROTEIN YKAA"/>
    <property type="match status" value="1"/>
</dbReference>
<protein>
    <submittedName>
        <fullName evidence="2">DUF47 domain-containing protein</fullName>
    </submittedName>
</protein>
<dbReference type="InterPro" id="IPR052912">
    <property type="entry name" value="UPF0111_domain"/>
</dbReference>
<evidence type="ECO:0000256" key="1">
    <source>
        <dbReference type="ARBA" id="ARBA00008591"/>
    </source>
</evidence>
<reference evidence="2 3" key="1">
    <citation type="submission" date="2018-06" db="EMBL/GenBank/DDBJ databases">
        <title>Mucibacter soli gen. nov., sp. nov., a new member of the family Chitinophagaceae producing mucin.</title>
        <authorList>
            <person name="Kim M.-K."/>
            <person name="Park S."/>
            <person name="Kim T.-S."/>
            <person name="Joung Y."/>
            <person name="Han J.-H."/>
            <person name="Kim S.B."/>
        </authorList>
    </citation>
    <scope>NUCLEOTIDE SEQUENCE [LARGE SCALE GENOMIC DNA]</scope>
    <source>
        <strain evidence="2 3">R1-15</strain>
    </source>
</reference>
<name>A0A2W2B6Z4_9BACT</name>
<keyword evidence="3" id="KW-1185">Reference proteome</keyword>
<dbReference type="Proteomes" id="UP000248745">
    <property type="component" value="Unassembled WGS sequence"/>
</dbReference>
<dbReference type="SUPFAM" id="SSF109755">
    <property type="entry name" value="PhoU-like"/>
    <property type="match status" value="1"/>
</dbReference>
<organism evidence="2 3">
    <name type="scientific">Taibaiella soli</name>
    <dbReference type="NCBI Taxonomy" id="1649169"/>
    <lineage>
        <taxon>Bacteria</taxon>
        <taxon>Pseudomonadati</taxon>
        <taxon>Bacteroidota</taxon>
        <taxon>Chitinophagia</taxon>
        <taxon>Chitinophagales</taxon>
        <taxon>Chitinophagaceae</taxon>
        <taxon>Taibaiella</taxon>
    </lineage>
</organism>
<evidence type="ECO:0000313" key="2">
    <source>
        <dbReference type="EMBL" id="PZF71999.1"/>
    </source>
</evidence>